<organism evidence="1 2">
    <name type="scientific">Maribacter dokdonensis</name>
    <dbReference type="NCBI Taxonomy" id="320912"/>
    <lineage>
        <taxon>Bacteria</taxon>
        <taxon>Pseudomonadati</taxon>
        <taxon>Bacteroidota</taxon>
        <taxon>Flavobacteriia</taxon>
        <taxon>Flavobacteriales</taxon>
        <taxon>Flavobacteriaceae</taxon>
        <taxon>Maribacter</taxon>
    </lineage>
</organism>
<evidence type="ECO:0000313" key="1">
    <source>
        <dbReference type="EMBL" id="SEC40522.1"/>
    </source>
</evidence>
<reference evidence="1 2" key="1">
    <citation type="submission" date="2016-10" db="EMBL/GenBank/DDBJ databases">
        <authorList>
            <person name="de Groot N.N."/>
        </authorList>
    </citation>
    <scope>NUCLEOTIDE SEQUENCE [LARGE SCALE GENOMIC DNA]</scope>
    <source>
        <strain evidence="1 2">MAR_2009_71</strain>
    </source>
</reference>
<dbReference type="Proteomes" id="UP000183038">
    <property type="component" value="Unassembled WGS sequence"/>
</dbReference>
<proteinExistence type="predicted"/>
<sequence>MKNTFDFKKAISGITCILLFSFCLTAQKPNYDVSKDLLLVQLDCKTDIDDLHTAAGLATLLNHPDYKHLNYYAVAGSYGIQEGLYVPPNELMKMAFKNNWTDADKEWEASVARVAKLVVKTIKNGGDVWVAEAGQSDFTADWVKQISNQNPSIKIKEHIHVVQHSDWNESVTEPTKLKYTQTVTDYHKIADGNAVGNGTPGLKSDGKVTWETKINDEKLTNIWNTAIRLGNQYNGKDGRYLNESVDEGGLDFSDLSEVCYILGLMEIKDTNQFFDYFQVK</sequence>
<dbReference type="RefSeq" id="WP_074673839.1">
    <property type="nucleotide sequence ID" value="NZ_FNTB01000001.1"/>
</dbReference>
<accession>A0A1H4S8S4</accession>
<name>A0A1H4S8S4_9FLAO</name>
<dbReference type="OrthoDB" id="7403807at2"/>
<dbReference type="EMBL" id="FNTB01000001">
    <property type="protein sequence ID" value="SEC40522.1"/>
    <property type="molecule type" value="Genomic_DNA"/>
</dbReference>
<evidence type="ECO:0000313" key="2">
    <source>
        <dbReference type="Proteomes" id="UP000183038"/>
    </source>
</evidence>
<gene>
    <name evidence="1" type="ORF">SAMN05192540_3090</name>
</gene>
<dbReference type="AlphaFoldDB" id="A0A1H4S8S4"/>
<evidence type="ECO:0008006" key="3">
    <source>
        <dbReference type="Google" id="ProtNLM"/>
    </source>
</evidence>
<protein>
    <recommendedName>
        <fullName evidence="3">Inosine-uridine preferring nucleoside hydrolase</fullName>
    </recommendedName>
</protein>